<proteinExistence type="inferred from homology"/>
<evidence type="ECO:0000313" key="7">
    <source>
        <dbReference type="Proteomes" id="UP000032366"/>
    </source>
</evidence>
<dbReference type="Gene3D" id="1.10.510.40">
    <property type="match status" value="1"/>
</dbReference>
<dbReference type="RefSeq" id="WP_044361516.1">
    <property type="nucleotide sequence ID" value="NZ_JXWY01000135.1"/>
</dbReference>
<name>A0A0D6XMR3_9STAP</name>
<gene>
    <name evidence="6" type="primary">iucC_2</name>
    <name evidence="6" type="ORF">NCTC13832_01870</name>
    <name evidence="5" type="ORF">TP70_10470</name>
</gene>
<dbReference type="PANTHER" id="PTHR34384">
    <property type="entry name" value="L-2,3-DIAMINOPROPANOATE--CITRATE LIGASE"/>
    <property type="match status" value="1"/>
</dbReference>
<accession>A0A0D6XMR3</accession>
<comment type="pathway">
    <text evidence="1">Siderophore biosynthesis.</text>
</comment>
<reference evidence="5 7" key="1">
    <citation type="submission" date="2015-01" db="EMBL/GenBank/DDBJ databases">
        <authorList>
            <person name="Guo J."/>
        </authorList>
    </citation>
    <scope>NUCLEOTIDE SEQUENCE [LARGE SCALE GENOMIC DNA]</scope>
    <source>
        <strain evidence="5 7">DSM 22147</strain>
    </source>
</reference>
<evidence type="ECO:0000256" key="1">
    <source>
        <dbReference type="ARBA" id="ARBA00004924"/>
    </source>
</evidence>
<dbReference type="STRING" id="569857.TP70_10470"/>
<dbReference type="InterPro" id="IPR007310">
    <property type="entry name" value="Aerobactin_biosyn_IucA/IucC_N"/>
</dbReference>
<evidence type="ECO:0000313" key="6">
    <source>
        <dbReference type="EMBL" id="SUM58123.1"/>
    </source>
</evidence>
<dbReference type="Pfam" id="PF04183">
    <property type="entry name" value="IucA_IucC"/>
    <property type="match status" value="1"/>
</dbReference>
<dbReference type="AlphaFoldDB" id="A0A0D6XMR3"/>
<protein>
    <submittedName>
        <fullName evidence="5">Sialic acid synthase</fullName>
    </submittedName>
    <submittedName>
        <fullName evidence="6">Siderophore synthetase superfamily, group B</fullName>
        <ecNumber evidence="6">6.3.2.-</ecNumber>
    </submittedName>
</protein>
<sequence>MINKNKQIDTATLTMTADEQASYETLRETNVQWADAFQQFLMMGRDLVTARLVASIYRENLVDGYTHSQFVNHKQVPTSPLEHTDVLMITFQHTSKVLCATVKGHHAFNRIDVVGPFYWQHDDHYERIMHPNEVLDTIIAEDSNYQGAAAEQFRDDLNNSACYMALAVSYQQLKYNETSETLLTTIAHQQDPYLASEQAVVEGHPIHPGAKLRKGMSPTETIAYSSEYEHAVPLRFILVRQDHVRMQQLDTSFDTILFEAFEGLQDACHNALNDAGLALEDYHLMVVHPWQYTHIVSTDYAAELAQHIIIPVDYTYNYYAGLSFRTLMPQSPAVLPHIKLSTNVHITGEIRTLSEQTTHNGPLMTRILRDITTKDAWFADVPAEAVDELAGAHFFSPTDTADVQERRSEQLGTLLRHNIYHDLDEIDLPLIPSSLIVGTPQEAGSLITELVTRYANQHPDLDQHTAIQQWFSRYASSLIDYVMPLLIKYGIALEAHLQNTIAVFNKQDGLLKRMYIRDFEGLRIDNAQLNHMGYDTSDFHEKSRILTDSQKSVFNKAFYATVQNHLGELVVALSDYYEIEDLESDLWHIVRDRIHALFTAFHNSDMDAQRLQAIEAVFFNPKIDYKCVTTMRLLDEAHAYTYVKVDNPLADKN</sequence>
<dbReference type="InterPro" id="IPR037455">
    <property type="entry name" value="LucA/IucC-like"/>
</dbReference>
<evidence type="ECO:0000313" key="5">
    <source>
        <dbReference type="EMBL" id="KIX89907.1"/>
    </source>
</evidence>
<dbReference type="Proteomes" id="UP000032366">
    <property type="component" value="Unassembled WGS sequence"/>
</dbReference>
<evidence type="ECO:0000313" key="8">
    <source>
        <dbReference type="Proteomes" id="UP000254100"/>
    </source>
</evidence>
<organism evidence="6 8">
    <name type="scientific">Staphylococcus microti</name>
    <dbReference type="NCBI Taxonomy" id="569857"/>
    <lineage>
        <taxon>Bacteria</taxon>
        <taxon>Bacillati</taxon>
        <taxon>Bacillota</taxon>
        <taxon>Bacilli</taxon>
        <taxon>Bacillales</taxon>
        <taxon>Staphylococcaceae</taxon>
        <taxon>Staphylococcus</taxon>
    </lineage>
</organism>
<dbReference type="Proteomes" id="UP000254100">
    <property type="component" value="Unassembled WGS sequence"/>
</dbReference>
<keyword evidence="7" id="KW-1185">Reference proteome</keyword>
<dbReference type="OrthoDB" id="495728at2"/>
<dbReference type="GO" id="GO:0019290">
    <property type="term" value="P:siderophore biosynthetic process"/>
    <property type="evidence" value="ECO:0007669"/>
    <property type="project" value="InterPro"/>
</dbReference>
<keyword evidence="6" id="KW-0436">Ligase</keyword>
<evidence type="ECO:0000259" key="4">
    <source>
        <dbReference type="Pfam" id="PF06276"/>
    </source>
</evidence>
<dbReference type="InterPro" id="IPR022770">
    <property type="entry name" value="IucA/IucC-like_C"/>
</dbReference>
<dbReference type="Pfam" id="PF06276">
    <property type="entry name" value="FhuF"/>
    <property type="match status" value="1"/>
</dbReference>
<comment type="similarity">
    <text evidence="2">Belongs to the IucA/IucC family.</text>
</comment>
<feature type="domain" description="Aerobactin siderophore biosynthesis IucA/IucC-like C-terminal" evidence="4">
    <location>
        <begin position="468"/>
        <end position="640"/>
    </location>
</feature>
<evidence type="ECO:0000256" key="2">
    <source>
        <dbReference type="ARBA" id="ARBA00007832"/>
    </source>
</evidence>
<dbReference type="EC" id="6.3.2.-" evidence="6"/>
<feature type="domain" description="Aerobactin siderophore biosynthesis IucA/IucC N-terminal" evidence="3">
    <location>
        <begin position="193"/>
        <end position="424"/>
    </location>
</feature>
<evidence type="ECO:0000259" key="3">
    <source>
        <dbReference type="Pfam" id="PF04183"/>
    </source>
</evidence>
<dbReference type="GO" id="GO:0016881">
    <property type="term" value="F:acid-amino acid ligase activity"/>
    <property type="evidence" value="ECO:0007669"/>
    <property type="project" value="UniProtKB-ARBA"/>
</dbReference>
<dbReference type="EMBL" id="UHDT01000001">
    <property type="protein sequence ID" value="SUM58123.1"/>
    <property type="molecule type" value="Genomic_DNA"/>
</dbReference>
<dbReference type="EMBL" id="JXWY01000135">
    <property type="protein sequence ID" value="KIX89907.1"/>
    <property type="molecule type" value="Genomic_DNA"/>
</dbReference>
<dbReference type="PANTHER" id="PTHR34384:SF6">
    <property type="entry name" value="STAPHYLOFERRIN B SYNTHASE"/>
    <property type="match status" value="1"/>
</dbReference>
<reference evidence="6 8" key="2">
    <citation type="submission" date="2018-06" db="EMBL/GenBank/DDBJ databases">
        <authorList>
            <consortium name="Pathogen Informatics"/>
            <person name="Doyle S."/>
        </authorList>
    </citation>
    <scope>NUCLEOTIDE SEQUENCE [LARGE SCALE GENOMIC DNA]</scope>
    <source>
        <strain evidence="6 8">NCTC13832</strain>
    </source>
</reference>